<gene>
    <name evidence="2" type="ORF">CP970_19445</name>
</gene>
<dbReference type="InterPro" id="IPR057170">
    <property type="entry name" value="DUF7848"/>
</dbReference>
<keyword evidence="3" id="KW-1185">Reference proteome</keyword>
<evidence type="ECO:0000259" key="1">
    <source>
        <dbReference type="Pfam" id="PF25232"/>
    </source>
</evidence>
<dbReference type="OrthoDB" id="4254348at2"/>
<dbReference type="KEGG" id="ska:CP970_19445"/>
<proteinExistence type="predicted"/>
<accession>A0A5J6GI40</accession>
<dbReference type="RefSeq" id="WP_055553874.1">
    <property type="nucleotide sequence ID" value="NZ_CP023699.1"/>
</dbReference>
<dbReference type="EMBL" id="CP023699">
    <property type="protein sequence ID" value="QEU92796.1"/>
    <property type="molecule type" value="Genomic_DNA"/>
</dbReference>
<sequence>MSPRRLFRWDPFTTAQDPTVEPEYAALCVSGDEKACGAYSGVMGGALTVDDWMRQHLRDTGHRHFRRTFTDFAELFESRQANQFEAAQSGRAQS</sequence>
<reference evidence="2 3" key="1">
    <citation type="submission" date="2017-09" db="EMBL/GenBank/DDBJ databases">
        <authorList>
            <person name="Lee N."/>
            <person name="Cho B.-K."/>
        </authorList>
    </citation>
    <scope>NUCLEOTIDE SEQUENCE [LARGE SCALE GENOMIC DNA]</scope>
    <source>
        <strain evidence="2 3">ATCC 12853</strain>
    </source>
</reference>
<organism evidence="2 3">
    <name type="scientific">Streptomyces kanamyceticus</name>
    <dbReference type="NCBI Taxonomy" id="1967"/>
    <lineage>
        <taxon>Bacteria</taxon>
        <taxon>Bacillati</taxon>
        <taxon>Actinomycetota</taxon>
        <taxon>Actinomycetes</taxon>
        <taxon>Kitasatosporales</taxon>
        <taxon>Streptomycetaceae</taxon>
        <taxon>Streptomyces</taxon>
    </lineage>
</organism>
<name>A0A5J6GI40_STRKN</name>
<evidence type="ECO:0000313" key="2">
    <source>
        <dbReference type="EMBL" id="QEU92796.1"/>
    </source>
</evidence>
<feature type="domain" description="DUF7848" evidence="1">
    <location>
        <begin position="1"/>
        <end position="75"/>
    </location>
</feature>
<dbReference type="Proteomes" id="UP000325529">
    <property type="component" value="Chromosome"/>
</dbReference>
<dbReference type="Pfam" id="PF25232">
    <property type="entry name" value="DUF7848"/>
    <property type="match status" value="1"/>
</dbReference>
<evidence type="ECO:0000313" key="3">
    <source>
        <dbReference type="Proteomes" id="UP000325529"/>
    </source>
</evidence>
<protein>
    <recommendedName>
        <fullName evidence="1">DUF7848 domain-containing protein</fullName>
    </recommendedName>
</protein>
<dbReference type="AlphaFoldDB" id="A0A5J6GI40"/>